<reference evidence="1 2" key="1">
    <citation type="submission" date="2024-01" db="EMBL/GenBank/DDBJ databases">
        <title>The genomes of 5 underutilized Papilionoideae crops provide insights into root nodulation and disease resistanc.</title>
        <authorList>
            <person name="Jiang F."/>
        </authorList>
    </citation>
    <scope>NUCLEOTIDE SEQUENCE [LARGE SCALE GENOMIC DNA]</scope>
    <source>
        <strain evidence="1">DUOXIRENSHENG_FW03</strain>
        <tissue evidence="1">Leaves</tissue>
    </source>
</reference>
<proteinExistence type="predicted"/>
<dbReference type="Proteomes" id="UP001386955">
    <property type="component" value="Unassembled WGS sequence"/>
</dbReference>
<organism evidence="1 2">
    <name type="scientific">Psophocarpus tetragonolobus</name>
    <name type="common">Winged bean</name>
    <name type="synonym">Dolichos tetragonolobus</name>
    <dbReference type="NCBI Taxonomy" id="3891"/>
    <lineage>
        <taxon>Eukaryota</taxon>
        <taxon>Viridiplantae</taxon>
        <taxon>Streptophyta</taxon>
        <taxon>Embryophyta</taxon>
        <taxon>Tracheophyta</taxon>
        <taxon>Spermatophyta</taxon>
        <taxon>Magnoliopsida</taxon>
        <taxon>eudicotyledons</taxon>
        <taxon>Gunneridae</taxon>
        <taxon>Pentapetalae</taxon>
        <taxon>rosids</taxon>
        <taxon>fabids</taxon>
        <taxon>Fabales</taxon>
        <taxon>Fabaceae</taxon>
        <taxon>Papilionoideae</taxon>
        <taxon>50 kb inversion clade</taxon>
        <taxon>NPAAA clade</taxon>
        <taxon>indigoferoid/millettioid clade</taxon>
        <taxon>Phaseoleae</taxon>
        <taxon>Psophocarpus</taxon>
    </lineage>
</organism>
<name>A0AAN9SHG2_PSOTE</name>
<dbReference type="AlphaFoldDB" id="A0AAN9SHG2"/>
<evidence type="ECO:0000313" key="2">
    <source>
        <dbReference type="Proteomes" id="UP001386955"/>
    </source>
</evidence>
<evidence type="ECO:0000313" key="1">
    <source>
        <dbReference type="EMBL" id="KAK7396157.1"/>
    </source>
</evidence>
<keyword evidence="2" id="KW-1185">Reference proteome</keyword>
<dbReference type="EMBL" id="JAYMYS010000004">
    <property type="protein sequence ID" value="KAK7396157.1"/>
    <property type="molecule type" value="Genomic_DNA"/>
</dbReference>
<accession>A0AAN9SHG2</accession>
<sequence length="88" mass="10264">MICLRCEAYKLQILELLTVKNTDSATTSKGTYTVVLCRQTTNVGHTNTICLNGFTSMFLFRKWTFKMKNENSEKKEEMKNEKKINFLN</sequence>
<protein>
    <submittedName>
        <fullName evidence="1">Uncharacterized protein</fullName>
    </submittedName>
</protein>
<comment type="caution">
    <text evidence="1">The sequence shown here is derived from an EMBL/GenBank/DDBJ whole genome shotgun (WGS) entry which is preliminary data.</text>
</comment>
<gene>
    <name evidence="1" type="ORF">VNO78_16962</name>
</gene>